<proteinExistence type="predicted"/>
<organism evidence="1">
    <name type="scientific">marine metagenome</name>
    <dbReference type="NCBI Taxonomy" id="408172"/>
    <lineage>
        <taxon>unclassified sequences</taxon>
        <taxon>metagenomes</taxon>
        <taxon>ecological metagenomes</taxon>
    </lineage>
</organism>
<reference evidence="1" key="1">
    <citation type="submission" date="2018-05" db="EMBL/GenBank/DDBJ databases">
        <authorList>
            <person name="Lanie J.A."/>
            <person name="Ng W.-L."/>
            <person name="Kazmierczak K.M."/>
            <person name="Andrzejewski T.M."/>
            <person name="Davidsen T.M."/>
            <person name="Wayne K.J."/>
            <person name="Tettelin H."/>
            <person name="Glass J.I."/>
            <person name="Rusch D."/>
            <person name="Podicherti R."/>
            <person name="Tsui H.-C.T."/>
            <person name="Winkler M.E."/>
        </authorList>
    </citation>
    <scope>NUCLEOTIDE SEQUENCE</scope>
</reference>
<accession>A0A382DCU4</accession>
<name>A0A382DCU4_9ZZZZ</name>
<evidence type="ECO:0000313" key="1">
    <source>
        <dbReference type="EMBL" id="SVB36085.1"/>
    </source>
</evidence>
<protein>
    <submittedName>
        <fullName evidence="1">Uncharacterized protein</fullName>
    </submittedName>
</protein>
<gene>
    <name evidence="1" type="ORF">METZ01_LOCUS188939</name>
</gene>
<dbReference type="EMBL" id="UINC01038700">
    <property type="protein sequence ID" value="SVB36085.1"/>
    <property type="molecule type" value="Genomic_DNA"/>
</dbReference>
<sequence length="26" mass="3213">MLHLESFIEKKIKKKVQLLFILKEKK</sequence>
<dbReference type="AlphaFoldDB" id="A0A382DCU4"/>